<dbReference type="Proteomes" id="UP000635477">
    <property type="component" value="Unassembled WGS sequence"/>
</dbReference>
<organism evidence="1 2">
    <name type="scientific">Fusarium zealandicum</name>
    <dbReference type="NCBI Taxonomy" id="1053134"/>
    <lineage>
        <taxon>Eukaryota</taxon>
        <taxon>Fungi</taxon>
        <taxon>Dikarya</taxon>
        <taxon>Ascomycota</taxon>
        <taxon>Pezizomycotina</taxon>
        <taxon>Sordariomycetes</taxon>
        <taxon>Hypocreomycetidae</taxon>
        <taxon>Hypocreales</taxon>
        <taxon>Nectriaceae</taxon>
        <taxon>Fusarium</taxon>
        <taxon>Fusarium staphyleae species complex</taxon>
    </lineage>
</organism>
<gene>
    <name evidence="1" type="ORF">FZEAL_343</name>
</gene>
<dbReference type="OrthoDB" id="5104305at2759"/>
<dbReference type="AlphaFoldDB" id="A0A8H4UV15"/>
<accession>A0A8H4UV15</accession>
<sequence length="364" mass="42493">MDLSQSPVSFLHLPREIRNMVYDFTFIPDQQYINILDCEGTVYTKKIAPLLYVHPTIADDLRHRLYQHNISLVLPIQNPSKLAVRRDLQLDALQTCLGKMSKLMKRQCERLIVEASQIDLTEDEDAMDVDGDTGQEYDDGFAKRLVPMIMLIKKEIPSLNDVKFIFWFGSWSLDPWTEHLERLAVEWKRLEHADAGENDQDIHDTNQDQQFTNAQSEIGDEEDKINNPVQEIAFDVFDDTLDPLFNESNIPSLWLNIQFNLFDYHDPDAGDGGFNWIQGWDIFADRTQKWRTTLQVRFSAMDLRWKDHISGHYEGREFEPKGWSNPYVNTMYGWEQDDVLYKYGSLTETCKPLFVTTCAGSRYL</sequence>
<protein>
    <submittedName>
        <fullName evidence="1">Uncharacterized protein</fullName>
    </submittedName>
</protein>
<keyword evidence="2" id="KW-1185">Reference proteome</keyword>
<reference evidence="1" key="2">
    <citation type="submission" date="2020-05" db="EMBL/GenBank/DDBJ databases">
        <authorList>
            <person name="Kim H.-S."/>
            <person name="Proctor R.H."/>
            <person name="Brown D.W."/>
        </authorList>
    </citation>
    <scope>NUCLEOTIDE SEQUENCE</scope>
    <source>
        <strain evidence="1">NRRL 22465</strain>
    </source>
</reference>
<reference evidence="1" key="1">
    <citation type="journal article" date="2020" name="BMC Genomics">
        <title>Correction to: Identification and distribution of gene clusters required for synthesis of sphingolipid metabolism inhibitors in diverse species of the filamentous fungus Fusarium.</title>
        <authorList>
            <person name="Kim H.S."/>
            <person name="Lohmar J.M."/>
            <person name="Busman M."/>
            <person name="Brown D.W."/>
            <person name="Naumann T.A."/>
            <person name="Divon H.H."/>
            <person name="Lysoe E."/>
            <person name="Uhlig S."/>
            <person name="Proctor R.H."/>
        </authorList>
    </citation>
    <scope>NUCLEOTIDE SEQUENCE</scope>
    <source>
        <strain evidence="1">NRRL 22465</strain>
    </source>
</reference>
<dbReference type="EMBL" id="JABEYC010000018">
    <property type="protein sequence ID" value="KAF4984495.1"/>
    <property type="molecule type" value="Genomic_DNA"/>
</dbReference>
<proteinExistence type="predicted"/>
<comment type="caution">
    <text evidence="1">The sequence shown here is derived from an EMBL/GenBank/DDBJ whole genome shotgun (WGS) entry which is preliminary data.</text>
</comment>
<evidence type="ECO:0000313" key="2">
    <source>
        <dbReference type="Proteomes" id="UP000635477"/>
    </source>
</evidence>
<evidence type="ECO:0000313" key="1">
    <source>
        <dbReference type="EMBL" id="KAF4984495.1"/>
    </source>
</evidence>
<name>A0A8H4UV15_9HYPO</name>